<feature type="region of interest" description="Disordered" evidence="1">
    <location>
        <begin position="86"/>
        <end position="156"/>
    </location>
</feature>
<dbReference type="InterPro" id="IPR035892">
    <property type="entry name" value="C2_domain_sf"/>
</dbReference>
<dbReference type="SMART" id="SM00128">
    <property type="entry name" value="IPPc"/>
    <property type="match status" value="1"/>
</dbReference>
<dbReference type="InterPro" id="IPR046985">
    <property type="entry name" value="IP5"/>
</dbReference>
<dbReference type="EMBL" id="JNBR01000081">
    <property type="protein sequence ID" value="OQR98644.1"/>
    <property type="molecule type" value="Genomic_DNA"/>
</dbReference>
<sequence length="589" mass="64062">MRSMMESPPKPPMTASTPDPFLHKLALDAGQINVEVPVPARPLKVLVGTWNVGNKMPPATADGLSAWIPQHGGDYDVIAIGLQESSFRKPSSKSELHDKDGKEDKYESDDEDEDNEEVDAAKEAPVDAAKETPVDAAKEAPAEASKEAPPPLIKSASSKRSMVSHYAFFHQLEHHVGPSYVVAGSVELMEIRLIVFVHERNAVTDVEKTTEATGVGNVIGNKGGAVLKLTVDGLSLCFVNCHLAAHEAQKFLDRRNSDCAEILNGARVGLKSLSIDHQFDHAFWFGDMNYRINLEYGGGDALAKDAHWDAVHALVMAKDFATLYANDQLQHQLAEGKALAGWSTAPCDFPPTFKRVRGRETEFTRQRVPSYCDRILWTSLPGYASHLKLLKYACVETISTSDHKPVFGAFELARYAPTPPTTARPHQSIEVQFSNVAASNLLAMDITGTSDPYIKFYCPIAGMLVDDEPGKHHPQSGIVKASVNPEWTDDQLPTLKLRARLHELQKVHLVLVLMDYDATSADDALGEVVLCLQDLYSPDGPVAFERPVILNGVATGILRGAATVSPSDKGLASWEKPSEAVPGCSCAAM</sequence>
<dbReference type="Gene3D" id="2.60.40.150">
    <property type="entry name" value="C2 domain"/>
    <property type="match status" value="1"/>
</dbReference>
<dbReference type="GO" id="GO:0046856">
    <property type="term" value="P:phosphatidylinositol dephosphorylation"/>
    <property type="evidence" value="ECO:0007669"/>
    <property type="project" value="InterPro"/>
</dbReference>
<keyword evidence="4" id="KW-1185">Reference proteome</keyword>
<dbReference type="SUPFAM" id="SSF56219">
    <property type="entry name" value="DNase I-like"/>
    <property type="match status" value="1"/>
</dbReference>
<evidence type="ECO:0000256" key="1">
    <source>
        <dbReference type="SAM" id="MobiDB-lite"/>
    </source>
</evidence>
<comment type="caution">
    <text evidence="3">The sequence shown here is derived from an EMBL/GenBank/DDBJ whole genome shotgun (WGS) entry which is preliminary data.</text>
</comment>
<feature type="compositionally biased region" description="Basic and acidic residues" evidence="1">
    <location>
        <begin position="92"/>
        <end position="105"/>
    </location>
</feature>
<feature type="compositionally biased region" description="Basic and acidic residues" evidence="1">
    <location>
        <begin position="119"/>
        <end position="146"/>
    </location>
</feature>
<evidence type="ECO:0000313" key="4">
    <source>
        <dbReference type="Proteomes" id="UP000243579"/>
    </source>
</evidence>
<organism evidence="3 4">
    <name type="scientific">Achlya hypogyna</name>
    <name type="common">Oomycete</name>
    <name type="synonym">Protoachlya hypogyna</name>
    <dbReference type="NCBI Taxonomy" id="1202772"/>
    <lineage>
        <taxon>Eukaryota</taxon>
        <taxon>Sar</taxon>
        <taxon>Stramenopiles</taxon>
        <taxon>Oomycota</taxon>
        <taxon>Saprolegniomycetes</taxon>
        <taxon>Saprolegniales</taxon>
        <taxon>Achlyaceae</taxon>
        <taxon>Achlya</taxon>
    </lineage>
</organism>
<dbReference type="OrthoDB" id="62798at2759"/>
<dbReference type="CDD" id="cd00030">
    <property type="entry name" value="C2"/>
    <property type="match status" value="1"/>
</dbReference>
<protein>
    <submittedName>
        <fullName evidence="3">Phosphatidylinositol-3,4,5-trisphosphate 5-phosphatase</fullName>
    </submittedName>
</protein>
<dbReference type="SUPFAM" id="SSF49562">
    <property type="entry name" value="C2 domain (Calcium/lipid-binding domain, CaLB)"/>
    <property type="match status" value="1"/>
</dbReference>
<feature type="compositionally biased region" description="Acidic residues" evidence="1">
    <location>
        <begin position="106"/>
        <end position="118"/>
    </location>
</feature>
<dbReference type="AlphaFoldDB" id="A0A1V9ZKW6"/>
<dbReference type="STRING" id="1202772.A0A1V9ZKW6"/>
<dbReference type="InterPro" id="IPR000300">
    <property type="entry name" value="IPPc"/>
</dbReference>
<dbReference type="Pfam" id="PF00168">
    <property type="entry name" value="C2"/>
    <property type="match status" value="1"/>
</dbReference>
<proteinExistence type="predicted"/>
<dbReference type="PANTHER" id="PTHR11200:SF291">
    <property type="entry name" value="INOSITOL 5-PHOSPHATASE"/>
    <property type="match status" value="1"/>
</dbReference>
<reference evidence="3 4" key="1">
    <citation type="journal article" date="2014" name="Genome Biol. Evol.">
        <title>The secreted proteins of Achlya hypogyna and Thraustotheca clavata identify the ancestral oomycete secretome and reveal gene acquisitions by horizontal gene transfer.</title>
        <authorList>
            <person name="Misner I."/>
            <person name="Blouin N."/>
            <person name="Leonard G."/>
            <person name="Richards T.A."/>
            <person name="Lane C.E."/>
        </authorList>
    </citation>
    <scope>NUCLEOTIDE SEQUENCE [LARGE SCALE GENOMIC DNA]</scope>
    <source>
        <strain evidence="3 4">ATCC 48635</strain>
    </source>
</reference>
<evidence type="ECO:0000259" key="2">
    <source>
        <dbReference type="PROSITE" id="PS50004"/>
    </source>
</evidence>
<dbReference type="Pfam" id="PF22669">
    <property type="entry name" value="Exo_endo_phos2"/>
    <property type="match status" value="1"/>
</dbReference>
<name>A0A1V9ZKW6_ACHHY</name>
<dbReference type="InterPro" id="IPR000008">
    <property type="entry name" value="C2_dom"/>
</dbReference>
<dbReference type="InterPro" id="IPR036691">
    <property type="entry name" value="Endo/exonu/phosph_ase_sf"/>
</dbReference>
<evidence type="ECO:0000313" key="3">
    <source>
        <dbReference type="EMBL" id="OQR98644.1"/>
    </source>
</evidence>
<gene>
    <name evidence="3" type="ORF">ACHHYP_08252</name>
</gene>
<dbReference type="GO" id="GO:0004439">
    <property type="term" value="F:phosphatidylinositol-4,5-bisphosphate 5-phosphatase activity"/>
    <property type="evidence" value="ECO:0007669"/>
    <property type="project" value="TreeGrafter"/>
</dbReference>
<feature type="region of interest" description="Disordered" evidence="1">
    <location>
        <begin position="1"/>
        <end position="20"/>
    </location>
</feature>
<accession>A0A1V9ZKW6</accession>
<dbReference type="PROSITE" id="PS50004">
    <property type="entry name" value="C2"/>
    <property type="match status" value="1"/>
</dbReference>
<dbReference type="Gene3D" id="3.60.10.10">
    <property type="entry name" value="Endonuclease/exonuclease/phosphatase"/>
    <property type="match status" value="1"/>
</dbReference>
<dbReference type="Proteomes" id="UP000243579">
    <property type="component" value="Unassembled WGS sequence"/>
</dbReference>
<feature type="domain" description="C2" evidence="2">
    <location>
        <begin position="413"/>
        <end position="546"/>
    </location>
</feature>
<dbReference type="PANTHER" id="PTHR11200">
    <property type="entry name" value="INOSITOL 5-PHOSPHATASE"/>
    <property type="match status" value="1"/>
</dbReference>